<dbReference type="InterPro" id="IPR013656">
    <property type="entry name" value="PAS_4"/>
</dbReference>
<dbReference type="InterPro" id="IPR000700">
    <property type="entry name" value="PAS-assoc_C"/>
</dbReference>
<dbReference type="SUPFAM" id="SSF46894">
    <property type="entry name" value="C-terminal effector domain of the bipartite response regulators"/>
    <property type="match status" value="1"/>
</dbReference>
<keyword evidence="5" id="KW-0804">Transcription</keyword>
<dbReference type="SMART" id="SM00448">
    <property type="entry name" value="REC"/>
    <property type="match status" value="1"/>
</dbReference>
<dbReference type="SUPFAM" id="SSF55785">
    <property type="entry name" value="PYP-like sensor domain (PAS domain)"/>
    <property type="match status" value="1"/>
</dbReference>
<dbReference type="EMBL" id="CP113432">
    <property type="protein sequence ID" value="WAI47641.1"/>
    <property type="molecule type" value="Genomic_DNA"/>
</dbReference>
<keyword evidence="1" id="KW-0597">Phosphoprotein</keyword>
<dbReference type="Pfam" id="PF00072">
    <property type="entry name" value="Response_reg"/>
    <property type="match status" value="1"/>
</dbReference>
<dbReference type="PROSITE" id="PS50113">
    <property type="entry name" value="PAC"/>
    <property type="match status" value="1"/>
</dbReference>
<feature type="domain" description="Response regulatory" evidence="8">
    <location>
        <begin position="3"/>
        <end position="118"/>
    </location>
</feature>
<dbReference type="RefSeq" id="WP_254475642.1">
    <property type="nucleotide sequence ID" value="NZ_CP113432.1"/>
</dbReference>
<evidence type="ECO:0000256" key="1">
    <source>
        <dbReference type="ARBA" id="ARBA00022553"/>
    </source>
</evidence>
<name>A0ABY6ZS82_9PSED</name>
<evidence type="ECO:0000259" key="7">
    <source>
        <dbReference type="PROSITE" id="PS50043"/>
    </source>
</evidence>
<dbReference type="Gene3D" id="3.30.450.20">
    <property type="entry name" value="PAS domain"/>
    <property type="match status" value="1"/>
</dbReference>
<dbReference type="InterPro" id="IPR039420">
    <property type="entry name" value="WalR-like"/>
</dbReference>
<dbReference type="SUPFAM" id="SSF52172">
    <property type="entry name" value="CheY-like"/>
    <property type="match status" value="1"/>
</dbReference>
<sequence>MSRIVIADPQPFMLAALRQRLADAGHEVIGEAGDGRQALELVRHQHPDLLILELDLPRLGGMELLRRLHHDAPQQKALVFTHLPAAHYQGLCLEAGARGFVHKDEHPEELDDAVRLVLGGRRVFSARTTHAGTEAPGSGEHITPRELTVLRYLSQGYRIKDIAEELAISDRTVSTYKARLLEKTQTDSLVDLVEAAKVRGLMNNSVVENLALQQPLPSSKAQDLARLLEILPSPISLWSRQGELLACNRHYLDAYGKSEAQMLGSRVFDLGVVAAEDSARLRREFLDGAAGDKLFTMVVSGTLHGEHRIIRLIGVPLREDDGESIGVVCSFVDITEHERDVERLQEAKAYLDGMRASRTRYLHYSFADMLEETRAAQRSLKIARDTHPGDRPLEDMAGNLARIEEKFEILLDLLLLEGGNEPRIPQPLELNRLTESILVEIHPGLAFQPAAHPQYGWIDTTRYLHLIRALMFAVARSGLSLRQIIASAEALHHGEMSWRLALLAEPGQDLPAHLADLEQRPGLQIARMICELLGGELRLGDENDPDCAGLIQLKLVRSSSSH</sequence>
<evidence type="ECO:0000256" key="3">
    <source>
        <dbReference type="ARBA" id="ARBA00023015"/>
    </source>
</evidence>
<feature type="domain" description="HTH luxR-type" evidence="7">
    <location>
        <begin position="135"/>
        <end position="200"/>
    </location>
</feature>
<reference evidence="10" key="1">
    <citation type="submission" date="2022-11" db="EMBL/GenBank/DDBJ databases">
        <title>Pseudomonas triclosanedens sp. nov., a triclosan degrader isolated from activated sludge.</title>
        <authorList>
            <person name="Yin Y."/>
            <person name="Lu Z."/>
        </authorList>
    </citation>
    <scope>NUCLEOTIDE SEQUENCE</scope>
    <source>
        <strain evidence="10">ZM23</strain>
    </source>
</reference>
<dbReference type="PRINTS" id="PR00038">
    <property type="entry name" value="HTHLUXR"/>
</dbReference>
<dbReference type="InterPro" id="IPR016032">
    <property type="entry name" value="Sig_transdc_resp-reg_C-effctor"/>
</dbReference>
<keyword evidence="2" id="KW-0418">Kinase</keyword>
<evidence type="ECO:0000313" key="10">
    <source>
        <dbReference type="EMBL" id="WAI47641.1"/>
    </source>
</evidence>
<protein>
    <submittedName>
        <fullName evidence="10">Response regulator</fullName>
    </submittedName>
</protein>
<keyword evidence="3" id="KW-0805">Transcription regulation</keyword>
<dbReference type="NCBIfam" id="TIGR00229">
    <property type="entry name" value="sensory_box"/>
    <property type="match status" value="1"/>
</dbReference>
<evidence type="ECO:0000256" key="4">
    <source>
        <dbReference type="ARBA" id="ARBA00023125"/>
    </source>
</evidence>
<keyword evidence="4" id="KW-0238">DNA-binding</keyword>
<dbReference type="InterPro" id="IPR058245">
    <property type="entry name" value="NreC/VraR/RcsB-like_REC"/>
</dbReference>
<organism evidence="10 11">
    <name type="scientific">Pseudomonas triclosanedens</name>
    <dbReference type="NCBI Taxonomy" id="2961893"/>
    <lineage>
        <taxon>Bacteria</taxon>
        <taxon>Pseudomonadati</taxon>
        <taxon>Pseudomonadota</taxon>
        <taxon>Gammaproteobacteria</taxon>
        <taxon>Pseudomonadales</taxon>
        <taxon>Pseudomonadaceae</taxon>
        <taxon>Pseudomonas</taxon>
    </lineage>
</organism>
<evidence type="ECO:0000259" key="8">
    <source>
        <dbReference type="PROSITE" id="PS50110"/>
    </source>
</evidence>
<dbReference type="CDD" id="cd06170">
    <property type="entry name" value="LuxR_C_like"/>
    <property type="match status" value="1"/>
</dbReference>
<dbReference type="SMART" id="SM00421">
    <property type="entry name" value="HTH_LUXR"/>
    <property type="match status" value="1"/>
</dbReference>
<dbReference type="PROSITE" id="PS50043">
    <property type="entry name" value="HTH_LUXR_2"/>
    <property type="match status" value="1"/>
</dbReference>
<dbReference type="InterPro" id="IPR001789">
    <property type="entry name" value="Sig_transdc_resp-reg_receiver"/>
</dbReference>
<dbReference type="Pfam" id="PF00196">
    <property type="entry name" value="GerE"/>
    <property type="match status" value="1"/>
</dbReference>
<gene>
    <name evidence="10" type="ORF">OU419_17865</name>
</gene>
<dbReference type="SMART" id="SM00091">
    <property type="entry name" value="PAS"/>
    <property type="match status" value="1"/>
</dbReference>
<dbReference type="PANTHER" id="PTHR43214">
    <property type="entry name" value="TWO-COMPONENT RESPONSE REGULATOR"/>
    <property type="match status" value="1"/>
</dbReference>
<evidence type="ECO:0000256" key="5">
    <source>
        <dbReference type="ARBA" id="ARBA00023163"/>
    </source>
</evidence>
<keyword evidence="2" id="KW-0808">Transferase</keyword>
<dbReference type="InterPro" id="IPR000014">
    <property type="entry name" value="PAS"/>
</dbReference>
<dbReference type="Proteomes" id="UP001163624">
    <property type="component" value="Chromosome"/>
</dbReference>
<dbReference type="CDD" id="cd00130">
    <property type="entry name" value="PAS"/>
    <property type="match status" value="1"/>
</dbReference>
<evidence type="ECO:0000256" key="2">
    <source>
        <dbReference type="ARBA" id="ARBA00022777"/>
    </source>
</evidence>
<proteinExistence type="predicted"/>
<keyword evidence="11" id="KW-1185">Reference proteome</keyword>
<feature type="domain" description="PAC" evidence="9">
    <location>
        <begin position="293"/>
        <end position="346"/>
    </location>
</feature>
<evidence type="ECO:0000256" key="6">
    <source>
        <dbReference type="PROSITE-ProRule" id="PRU00169"/>
    </source>
</evidence>
<dbReference type="Gene3D" id="3.40.50.2300">
    <property type="match status" value="1"/>
</dbReference>
<evidence type="ECO:0000313" key="11">
    <source>
        <dbReference type="Proteomes" id="UP001163624"/>
    </source>
</evidence>
<dbReference type="CDD" id="cd17535">
    <property type="entry name" value="REC_NarL-like"/>
    <property type="match status" value="1"/>
</dbReference>
<dbReference type="InterPro" id="IPR011006">
    <property type="entry name" value="CheY-like_superfamily"/>
</dbReference>
<evidence type="ECO:0000259" key="9">
    <source>
        <dbReference type="PROSITE" id="PS50113"/>
    </source>
</evidence>
<dbReference type="Pfam" id="PF08448">
    <property type="entry name" value="PAS_4"/>
    <property type="match status" value="1"/>
</dbReference>
<comment type="caution">
    <text evidence="6">Lacks conserved residue(s) required for the propagation of feature annotation.</text>
</comment>
<dbReference type="InterPro" id="IPR035965">
    <property type="entry name" value="PAS-like_dom_sf"/>
</dbReference>
<accession>A0ABY6ZS82</accession>
<dbReference type="PANTHER" id="PTHR43214:SF41">
    <property type="entry name" value="NITRATE_NITRITE RESPONSE REGULATOR PROTEIN NARP"/>
    <property type="match status" value="1"/>
</dbReference>
<dbReference type="PROSITE" id="PS50110">
    <property type="entry name" value="RESPONSE_REGULATORY"/>
    <property type="match status" value="1"/>
</dbReference>
<dbReference type="InterPro" id="IPR000792">
    <property type="entry name" value="Tscrpt_reg_LuxR_C"/>
</dbReference>